<evidence type="ECO:0000313" key="3">
    <source>
        <dbReference type="Proteomes" id="UP000826656"/>
    </source>
</evidence>
<dbReference type="InterPro" id="IPR053151">
    <property type="entry name" value="RNase_H-like"/>
</dbReference>
<gene>
    <name evidence="2" type="ORF">KY290_036895</name>
</gene>
<dbReference type="CDD" id="cd06222">
    <property type="entry name" value="RNase_H_like"/>
    <property type="match status" value="1"/>
</dbReference>
<accession>A0ABQ7TUH5</accession>
<evidence type="ECO:0000313" key="2">
    <source>
        <dbReference type="EMBL" id="KAH0738190.1"/>
    </source>
</evidence>
<dbReference type="InterPro" id="IPR044730">
    <property type="entry name" value="RNase_H-like_dom_plant"/>
</dbReference>
<proteinExistence type="predicted"/>
<dbReference type="Gene3D" id="3.30.420.10">
    <property type="entry name" value="Ribonuclease H-like superfamily/Ribonuclease H"/>
    <property type="match status" value="1"/>
</dbReference>
<feature type="domain" description="RNase H type-1" evidence="1">
    <location>
        <begin position="6"/>
        <end position="101"/>
    </location>
</feature>
<dbReference type="EMBL" id="JAIVGD010000028">
    <property type="protein sequence ID" value="KAH0738190.1"/>
    <property type="molecule type" value="Genomic_DNA"/>
</dbReference>
<dbReference type="InterPro" id="IPR002156">
    <property type="entry name" value="RNaseH_domain"/>
</dbReference>
<protein>
    <recommendedName>
        <fullName evidence="1">RNase H type-1 domain-containing protein</fullName>
    </recommendedName>
</protein>
<dbReference type="PANTHER" id="PTHR47723:SF23">
    <property type="entry name" value="REVERSE TRANSCRIPTASE-LIKE PROTEIN"/>
    <property type="match status" value="1"/>
</dbReference>
<dbReference type="Proteomes" id="UP000826656">
    <property type="component" value="Unassembled WGS sequence"/>
</dbReference>
<dbReference type="SUPFAM" id="SSF53098">
    <property type="entry name" value="Ribonuclease H-like"/>
    <property type="match status" value="1"/>
</dbReference>
<name>A0ABQ7TUH5_SOLTU</name>
<keyword evidence="3" id="KW-1185">Reference proteome</keyword>
<evidence type="ECO:0000259" key="1">
    <source>
        <dbReference type="Pfam" id="PF13456"/>
    </source>
</evidence>
<dbReference type="InterPro" id="IPR012337">
    <property type="entry name" value="RNaseH-like_sf"/>
</dbReference>
<dbReference type="InterPro" id="IPR036397">
    <property type="entry name" value="RNaseH_sf"/>
</dbReference>
<comment type="caution">
    <text evidence="2">The sequence shown here is derived from an EMBL/GenBank/DDBJ whole genome shotgun (WGS) entry which is preliminary data.</text>
</comment>
<sequence>MGNWSVFRDEKCNWVPGYMGNLRITNKIKAELTALLQGLELALDKGLMPLEISLDCKEILTVITDDHPAYSNILNDCRELLRQLGNPPPIHHDFRETNGVVMSTQIGLI</sequence>
<dbReference type="PANTHER" id="PTHR47723">
    <property type="entry name" value="OS05G0353850 PROTEIN"/>
    <property type="match status" value="1"/>
</dbReference>
<reference evidence="2 3" key="1">
    <citation type="journal article" date="2021" name="bioRxiv">
        <title>Chromosome-scale and haplotype-resolved genome assembly of a tetraploid potato cultivar.</title>
        <authorList>
            <person name="Sun H."/>
            <person name="Jiao W.-B."/>
            <person name="Krause K."/>
            <person name="Campoy J.A."/>
            <person name="Goel M."/>
            <person name="Folz-Donahue K."/>
            <person name="Kukat C."/>
            <person name="Huettel B."/>
            <person name="Schneeberger K."/>
        </authorList>
    </citation>
    <scope>NUCLEOTIDE SEQUENCE [LARGE SCALE GENOMIC DNA]</scope>
    <source>
        <strain evidence="2">SolTubOtavaFocal</strain>
        <tissue evidence="2">Leaves</tissue>
    </source>
</reference>
<organism evidence="2 3">
    <name type="scientific">Solanum tuberosum</name>
    <name type="common">Potato</name>
    <dbReference type="NCBI Taxonomy" id="4113"/>
    <lineage>
        <taxon>Eukaryota</taxon>
        <taxon>Viridiplantae</taxon>
        <taxon>Streptophyta</taxon>
        <taxon>Embryophyta</taxon>
        <taxon>Tracheophyta</taxon>
        <taxon>Spermatophyta</taxon>
        <taxon>Magnoliopsida</taxon>
        <taxon>eudicotyledons</taxon>
        <taxon>Gunneridae</taxon>
        <taxon>Pentapetalae</taxon>
        <taxon>asterids</taxon>
        <taxon>lamiids</taxon>
        <taxon>Solanales</taxon>
        <taxon>Solanaceae</taxon>
        <taxon>Solanoideae</taxon>
        <taxon>Solaneae</taxon>
        <taxon>Solanum</taxon>
    </lineage>
</organism>
<dbReference type="Pfam" id="PF13456">
    <property type="entry name" value="RVT_3"/>
    <property type="match status" value="1"/>
</dbReference>